<proteinExistence type="predicted"/>
<accession>A0ACC0DK22</accession>
<protein>
    <submittedName>
        <fullName evidence="1">Uncharacterized protein</fullName>
    </submittedName>
</protein>
<gene>
    <name evidence="1" type="ORF">F4821DRAFT_277961</name>
</gene>
<sequence>MVTYYEEDSAQYHQVKAEYRQSNMANQLKRLEQEQVQQSQKRQYQKQQAQELQFHQQQQYPYQYRQQNQQQNQQYQQPYQYPQSYQYEPQQHYQQDYWQGYNSQQQGYQPTYPMSSSLQQFGAPSNPLAGQHSTYSGAPSAPSIIAPRATSLPPGSPLSSVLSQPGLALNPLGSVPDSSDASVDTPSSPIPIPTNNSEAGGDNSDQFDYIFLPIGSAQRQRREEKSRERSQSQSPLLQLTLSSETSDSSDSDKPKSFKPMSSYKPEPTAKEFMPASETATKDQDQHSARKQPFRSFCHPNDHRGKGTGKWPERVSPAKTIRLSQYEAAKNEMQAQTQQRAGHPPRSALSSSSYAAVEQTKMIEPVRQPHPPGSQGFASFPLPTRSKPAQTNQTQNTRPLHLLPPKGTPNVHNDGVDPNANVSRVKKTYQIPGSESMWVFKSKISQGERMYAQRKYNEAAKGFDSEDDEMFYPKCQ</sequence>
<organism evidence="1 2">
    <name type="scientific">Hypoxylon rubiginosum</name>
    <dbReference type="NCBI Taxonomy" id="110542"/>
    <lineage>
        <taxon>Eukaryota</taxon>
        <taxon>Fungi</taxon>
        <taxon>Dikarya</taxon>
        <taxon>Ascomycota</taxon>
        <taxon>Pezizomycotina</taxon>
        <taxon>Sordariomycetes</taxon>
        <taxon>Xylariomycetidae</taxon>
        <taxon>Xylariales</taxon>
        <taxon>Hypoxylaceae</taxon>
        <taxon>Hypoxylon</taxon>
    </lineage>
</organism>
<dbReference type="EMBL" id="MU394282">
    <property type="protein sequence ID" value="KAI6092928.1"/>
    <property type="molecule type" value="Genomic_DNA"/>
</dbReference>
<evidence type="ECO:0000313" key="2">
    <source>
        <dbReference type="Proteomes" id="UP001497680"/>
    </source>
</evidence>
<dbReference type="Proteomes" id="UP001497680">
    <property type="component" value="Unassembled WGS sequence"/>
</dbReference>
<evidence type="ECO:0000313" key="1">
    <source>
        <dbReference type="EMBL" id="KAI6092928.1"/>
    </source>
</evidence>
<keyword evidence="2" id="KW-1185">Reference proteome</keyword>
<name>A0ACC0DK22_9PEZI</name>
<reference evidence="1 2" key="1">
    <citation type="journal article" date="2022" name="New Phytol.">
        <title>Ecological generalism drives hyperdiversity of secondary metabolite gene clusters in xylarialean endophytes.</title>
        <authorList>
            <person name="Franco M.E.E."/>
            <person name="Wisecaver J.H."/>
            <person name="Arnold A.E."/>
            <person name="Ju Y.M."/>
            <person name="Slot J.C."/>
            <person name="Ahrendt S."/>
            <person name="Moore L.P."/>
            <person name="Eastman K.E."/>
            <person name="Scott K."/>
            <person name="Konkel Z."/>
            <person name="Mondo S.J."/>
            <person name="Kuo A."/>
            <person name="Hayes R.D."/>
            <person name="Haridas S."/>
            <person name="Andreopoulos B."/>
            <person name="Riley R."/>
            <person name="LaButti K."/>
            <person name="Pangilinan J."/>
            <person name="Lipzen A."/>
            <person name="Amirebrahimi M."/>
            <person name="Yan J."/>
            <person name="Adam C."/>
            <person name="Keymanesh K."/>
            <person name="Ng V."/>
            <person name="Louie K."/>
            <person name="Northen T."/>
            <person name="Drula E."/>
            <person name="Henrissat B."/>
            <person name="Hsieh H.M."/>
            <person name="Youens-Clark K."/>
            <person name="Lutzoni F."/>
            <person name="Miadlikowska J."/>
            <person name="Eastwood D.C."/>
            <person name="Hamelin R.C."/>
            <person name="Grigoriev I.V."/>
            <person name="U'Ren J.M."/>
        </authorList>
    </citation>
    <scope>NUCLEOTIDE SEQUENCE [LARGE SCALE GENOMIC DNA]</scope>
    <source>
        <strain evidence="1 2">ER1909</strain>
    </source>
</reference>
<comment type="caution">
    <text evidence="1">The sequence shown here is derived from an EMBL/GenBank/DDBJ whole genome shotgun (WGS) entry which is preliminary data.</text>
</comment>